<proteinExistence type="predicted"/>
<keyword evidence="3" id="KW-1185">Reference proteome</keyword>
<dbReference type="InterPro" id="IPR052573">
    <property type="entry name" value="DnaJ_C_subfamily_28"/>
</dbReference>
<evidence type="ECO:0000259" key="1">
    <source>
        <dbReference type="Pfam" id="PF09350"/>
    </source>
</evidence>
<dbReference type="PANTHER" id="PTHR39158:SF1">
    <property type="entry name" value="DNAJ HOMOLOG SUBFAMILY C MEMBER 28"/>
    <property type="match status" value="1"/>
</dbReference>
<accession>N6ZME8</accession>
<dbReference type="InterPro" id="IPR018961">
    <property type="entry name" value="DnaJ_homolog_subfam-C_membr-28"/>
</dbReference>
<gene>
    <name evidence="2" type="ORF">C667_17621</name>
</gene>
<dbReference type="Pfam" id="PF09350">
    <property type="entry name" value="DJC28_CD"/>
    <property type="match status" value="1"/>
</dbReference>
<dbReference type="OrthoDB" id="9798476at2"/>
<evidence type="ECO:0000313" key="2">
    <source>
        <dbReference type="EMBL" id="ENO95717.1"/>
    </source>
</evidence>
<evidence type="ECO:0000313" key="3">
    <source>
        <dbReference type="Proteomes" id="UP000013047"/>
    </source>
</evidence>
<feature type="domain" description="DnaJ homologue subfamily C member 28 conserved" evidence="1">
    <location>
        <begin position="8"/>
        <end position="74"/>
    </location>
</feature>
<dbReference type="RefSeq" id="WP_004371740.1">
    <property type="nucleotide sequence ID" value="NZ_AMXF01000179.1"/>
</dbReference>
<dbReference type="AlphaFoldDB" id="N6ZME8"/>
<name>N6ZME8_9RHOO</name>
<dbReference type="EMBL" id="AMXF01000179">
    <property type="protein sequence ID" value="ENO95717.1"/>
    <property type="molecule type" value="Genomic_DNA"/>
</dbReference>
<comment type="caution">
    <text evidence="2">The sequence shown here is derived from an EMBL/GenBank/DDBJ whole genome shotgun (WGS) entry which is preliminary data.</text>
</comment>
<organism evidence="2 3">
    <name type="scientific">Thauera phenylacetica B4P</name>
    <dbReference type="NCBI Taxonomy" id="1234382"/>
    <lineage>
        <taxon>Bacteria</taxon>
        <taxon>Pseudomonadati</taxon>
        <taxon>Pseudomonadota</taxon>
        <taxon>Betaproteobacteria</taxon>
        <taxon>Rhodocyclales</taxon>
        <taxon>Zoogloeaceae</taxon>
        <taxon>Thauera</taxon>
    </lineage>
</organism>
<dbReference type="Proteomes" id="UP000013047">
    <property type="component" value="Unassembled WGS sequence"/>
</dbReference>
<sequence>MNAVFDLLAEQRILEALRNGDFDHLPGAGLPLLFEDEPFVSPEQRMANHILRNAGFAPPEIGLRKEIARLRAEIAGLEEGSEPWRAQRWRLAEMILQLQEMGRG</sequence>
<protein>
    <recommendedName>
        <fullName evidence="1">DnaJ homologue subfamily C member 28 conserved domain-containing protein</fullName>
    </recommendedName>
</protein>
<reference evidence="2 3" key="1">
    <citation type="submission" date="2012-09" db="EMBL/GenBank/DDBJ databases">
        <title>Draft Genome Sequences of 6 Strains from Genus Thauera.</title>
        <authorList>
            <person name="Liu B."/>
            <person name="Shapleigh J.P."/>
            <person name="Frostegard A.H."/>
        </authorList>
    </citation>
    <scope>NUCLEOTIDE SEQUENCE [LARGE SCALE GENOMIC DNA]</scope>
    <source>
        <strain evidence="2 3">B4P</strain>
    </source>
</reference>
<dbReference type="PANTHER" id="PTHR39158">
    <property type="entry name" value="OS08G0560600 PROTEIN"/>
    <property type="match status" value="1"/>
</dbReference>